<dbReference type="GO" id="GO:0009298">
    <property type="term" value="P:GDP-mannose biosynthetic process"/>
    <property type="evidence" value="ECO:0007669"/>
    <property type="project" value="TreeGrafter"/>
</dbReference>
<sequence length="359" mass="41334">MKNHDYAVIMAGGVGSRFWPVSKQTNPKQFQDILGCGKTLIQTTYNRLSRFIPPSNIYILTNEIYESLVKEQLPEVTPEQIVMEPVMRNTAPCILLAAMKIFKRDAAARMLVAPSDHWIQTEANFQKDMKMALQASEDNQSLFTFGVRPCFPNTGYGYIEYQPDETRTIFNAIRFTEKPDFRTAQRFIYSGNYLWNSGIFVWKTSSILAKFKTYLPEMFSLFSKGRNVFNTVKEKSFLIANYHLAENISIDFGIIEKSKHIKVIPAGFSWNDLGTWGSLQDELPHDIDHNTVINSRFIPNEAKGNIIRTENKKVVYIEGLRDYMILENQEVLLIIPKNKEQEIKQIRQNVMSTHGLHLG</sequence>
<reference evidence="9 10" key="1">
    <citation type="submission" date="2019-04" db="EMBL/GenBank/DDBJ databases">
        <title>Draft genome sequence of Robertkochia marina CC-AMO-30D.</title>
        <authorList>
            <person name="Hameed A."/>
            <person name="Lin S.-Y."/>
            <person name="Shahina M."/>
            <person name="Lai W.-A."/>
            <person name="Young C.-C."/>
        </authorList>
    </citation>
    <scope>NUCLEOTIDE SEQUENCE [LARGE SCALE GENOMIC DNA]</scope>
    <source>
        <strain evidence="9 10">CC-AMO-30D</strain>
    </source>
</reference>
<evidence type="ECO:0000256" key="4">
    <source>
        <dbReference type="ARBA" id="ARBA00022695"/>
    </source>
</evidence>
<evidence type="ECO:0000313" key="9">
    <source>
        <dbReference type="EMBL" id="THD67600.1"/>
    </source>
</evidence>
<evidence type="ECO:0000313" key="10">
    <source>
        <dbReference type="Proteomes" id="UP000305939"/>
    </source>
</evidence>
<keyword evidence="3 9" id="KW-0808">Transferase</keyword>
<evidence type="ECO:0000256" key="7">
    <source>
        <dbReference type="ARBA" id="ARBA00047343"/>
    </source>
</evidence>
<dbReference type="PANTHER" id="PTHR46390">
    <property type="entry name" value="MANNOSE-1-PHOSPHATE GUANYLYLTRANSFERASE"/>
    <property type="match status" value="1"/>
</dbReference>
<dbReference type="InterPro" id="IPR049577">
    <property type="entry name" value="GMPP_N"/>
</dbReference>
<dbReference type="InterPro" id="IPR051161">
    <property type="entry name" value="Mannose-6P_isomerase_type2"/>
</dbReference>
<evidence type="ECO:0000259" key="8">
    <source>
        <dbReference type="Pfam" id="PF00483"/>
    </source>
</evidence>
<dbReference type="FunFam" id="3.90.550.10:FF:000046">
    <property type="entry name" value="Mannose-1-phosphate guanylyltransferase (GDP)"/>
    <property type="match status" value="1"/>
</dbReference>
<dbReference type="CDD" id="cd02509">
    <property type="entry name" value="GDP-M1P_Guanylyltransferase"/>
    <property type="match status" value="1"/>
</dbReference>
<evidence type="ECO:0000256" key="6">
    <source>
        <dbReference type="ARBA" id="ARBA00023134"/>
    </source>
</evidence>
<dbReference type="AlphaFoldDB" id="A0A4S3LZN3"/>
<dbReference type="Pfam" id="PF00483">
    <property type="entry name" value="NTP_transferase"/>
    <property type="match status" value="1"/>
</dbReference>
<keyword evidence="4 9" id="KW-0548">Nucleotidyltransferase</keyword>
<dbReference type="RefSeq" id="WP_136335805.1">
    <property type="nucleotide sequence ID" value="NZ_QXMP01000005.1"/>
</dbReference>
<dbReference type="InterPro" id="IPR005835">
    <property type="entry name" value="NTP_transferase_dom"/>
</dbReference>
<dbReference type="InterPro" id="IPR029044">
    <property type="entry name" value="Nucleotide-diphossugar_trans"/>
</dbReference>
<evidence type="ECO:0000256" key="1">
    <source>
        <dbReference type="ARBA" id="ARBA00006115"/>
    </source>
</evidence>
<dbReference type="SUPFAM" id="SSF159283">
    <property type="entry name" value="Guanosine diphospho-D-mannose pyrophosphorylase/mannose-6-phosphate isomerase linker domain"/>
    <property type="match status" value="1"/>
</dbReference>
<dbReference type="OrthoDB" id="9806359at2"/>
<protein>
    <recommendedName>
        <fullName evidence="2">mannose-1-phosphate guanylyltransferase</fullName>
        <ecNumber evidence="2">2.7.7.13</ecNumber>
    </recommendedName>
</protein>
<comment type="caution">
    <text evidence="9">The sequence shown here is derived from an EMBL/GenBank/DDBJ whole genome shotgun (WGS) entry which is preliminary data.</text>
</comment>
<comment type="catalytic activity">
    <reaction evidence="7">
        <text>alpha-D-mannose 1-phosphate + GTP + H(+) = GDP-alpha-D-mannose + diphosphate</text>
        <dbReference type="Rhea" id="RHEA:15229"/>
        <dbReference type="ChEBI" id="CHEBI:15378"/>
        <dbReference type="ChEBI" id="CHEBI:33019"/>
        <dbReference type="ChEBI" id="CHEBI:37565"/>
        <dbReference type="ChEBI" id="CHEBI:57527"/>
        <dbReference type="ChEBI" id="CHEBI:58409"/>
        <dbReference type="EC" id="2.7.7.13"/>
    </reaction>
</comment>
<keyword evidence="5" id="KW-0547">Nucleotide-binding</keyword>
<dbReference type="GO" id="GO:0004475">
    <property type="term" value="F:mannose-1-phosphate guanylyltransferase (GTP) activity"/>
    <property type="evidence" value="ECO:0007669"/>
    <property type="project" value="UniProtKB-EC"/>
</dbReference>
<dbReference type="Proteomes" id="UP000305939">
    <property type="component" value="Unassembled WGS sequence"/>
</dbReference>
<proteinExistence type="inferred from homology"/>
<dbReference type="Gene3D" id="3.90.550.10">
    <property type="entry name" value="Spore Coat Polysaccharide Biosynthesis Protein SpsA, Chain A"/>
    <property type="match status" value="1"/>
</dbReference>
<keyword evidence="10" id="KW-1185">Reference proteome</keyword>
<feature type="domain" description="Nucleotidyl transferase" evidence="8">
    <location>
        <begin position="7"/>
        <end position="283"/>
    </location>
</feature>
<name>A0A4S3LZN3_9FLAO</name>
<accession>A0A4S3LZN3</accession>
<keyword evidence="6" id="KW-0342">GTP-binding</keyword>
<dbReference type="GO" id="GO:0005525">
    <property type="term" value="F:GTP binding"/>
    <property type="evidence" value="ECO:0007669"/>
    <property type="project" value="UniProtKB-KW"/>
</dbReference>
<evidence type="ECO:0000256" key="5">
    <source>
        <dbReference type="ARBA" id="ARBA00022741"/>
    </source>
</evidence>
<organism evidence="9 10">
    <name type="scientific">Robertkochia marina</name>
    <dbReference type="NCBI Taxonomy" id="1227945"/>
    <lineage>
        <taxon>Bacteria</taxon>
        <taxon>Pseudomonadati</taxon>
        <taxon>Bacteroidota</taxon>
        <taxon>Flavobacteriia</taxon>
        <taxon>Flavobacteriales</taxon>
        <taxon>Flavobacteriaceae</taxon>
        <taxon>Robertkochia</taxon>
    </lineage>
</organism>
<evidence type="ECO:0000256" key="3">
    <source>
        <dbReference type="ARBA" id="ARBA00022679"/>
    </source>
</evidence>
<comment type="similarity">
    <text evidence="1">Belongs to the mannose-6-phosphate isomerase type 2 family.</text>
</comment>
<dbReference type="EMBL" id="SSMC01000002">
    <property type="protein sequence ID" value="THD67600.1"/>
    <property type="molecule type" value="Genomic_DNA"/>
</dbReference>
<evidence type="ECO:0000256" key="2">
    <source>
        <dbReference type="ARBA" id="ARBA00012387"/>
    </source>
</evidence>
<dbReference type="EC" id="2.7.7.13" evidence="2"/>
<dbReference type="PANTHER" id="PTHR46390:SF1">
    <property type="entry name" value="MANNOSE-1-PHOSPHATE GUANYLYLTRANSFERASE"/>
    <property type="match status" value="1"/>
</dbReference>
<gene>
    <name evidence="9" type="ORF">E7Z59_08030</name>
</gene>
<dbReference type="SUPFAM" id="SSF53448">
    <property type="entry name" value="Nucleotide-diphospho-sugar transferases"/>
    <property type="match status" value="1"/>
</dbReference>